<dbReference type="InterPro" id="IPR058245">
    <property type="entry name" value="NreC/VraR/RcsB-like_REC"/>
</dbReference>
<dbReference type="RefSeq" id="WP_262686822.1">
    <property type="nucleotide sequence ID" value="NZ_JAOQIO010000095.1"/>
</dbReference>
<dbReference type="CDD" id="cd17535">
    <property type="entry name" value="REC_NarL-like"/>
    <property type="match status" value="1"/>
</dbReference>
<sequence length="228" mass="26114">MINHTIKVLLAEDHSLVRSSLQEILQTNSKYEIIASVASSEEALSALQNSIIVPELCILDIQMPDMDGIECTKAIRELYPQMKIILLTAFDHDTYMEEGAIARINGYLLKDMNVESFYRSVDMVMEGQFVAPLKLINNISSRLTQLRELEKNTTINDLSKLLSKHSSSLDDKELEIVRLIWQGWSNRMIAEDLYITEGTVKNYVSRMYRKLSINTRSELLQILAVKQE</sequence>
<dbReference type="SMART" id="SM00448">
    <property type="entry name" value="REC"/>
    <property type="match status" value="1"/>
</dbReference>
<keyword evidence="9" id="KW-1185">Reference proteome</keyword>
<dbReference type="EMBL" id="JAOQIO010000095">
    <property type="protein sequence ID" value="MCU6795959.1"/>
    <property type="molecule type" value="Genomic_DNA"/>
</dbReference>
<evidence type="ECO:0000259" key="7">
    <source>
        <dbReference type="PROSITE" id="PS50110"/>
    </source>
</evidence>
<feature type="modified residue" description="4-aspartylphosphate" evidence="5">
    <location>
        <position position="60"/>
    </location>
</feature>
<organism evidence="8 9">
    <name type="scientific">Paenibacillus baimaensis</name>
    <dbReference type="NCBI Taxonomy" id="2982185"/>
    <lineage>
        <taxon>Bacteria</taxon>
        <taxon>Bacillati</taxon>
        <taxon>Bacillota</taxon>
        <taxon>Bacilli</taxon>
        <taxon>Bacillales</taxon>
        <taxon>Paenibacillaceae</taxon>
        <taxon>Paenibacillus</taxon>
    </lineage>
</organism>
<evidence type="ECO:0000256" key="1">
    <source>
        <dbReference type="ARBA" id="ARBA00022553"/>
    </source>
</evidence>
<dbReference type="InterPro" id="IPR001789">
    <property type="entry name" value="Sig_transdc_resp-reg_receiver"/>
</dbReference>
<dbReference type="Proteomes" id="UP001652445">
    <property type="component" value="Unassembled WGS sequence"/>
</dbReference>
<dbReference type="PRINTS" id="PR00038">
    <property type="entry name" value="HTHLUXR"/>
</dbReference>
<dbReference type="SUPFAM" id="SSF52172">
    <property type="entry name" value="CheY-like"/>
    <property type="match status" value="1"/>
</dbReference>
<keyword evidence="1 5" id="KW-0597">Phosphoprotein</keyword>
<dbReference type="Pfam" id="PF00072">
    <property type="entry name" value="Response_reg"/>
    <property type="match status" value="1"/>
</dbReference>
<evidence type="ECO:0000259" key="6">
    <source>
        <dbReference type="PROSITE" id="PS50043"/>
    </source>
</evidence>
<protein>
    <submittedName>
        <fullName evidence="8">Response regulator transcription factor</fullName>
    </submittedName>
</protein>
<keyword evidence="4" id="KW-0804">Transcription</keyword>
<dbReference type="Pfam" id="PF00196">
    <property type="entry name" value="GerE"/>
    <property type="match status" value="1"/>
</dbReference>
<evidence type="ECO:0000313" key="9">
    <source>
        <dbReference type="Proteomes" id="UP001652445"/>
    </source>
</evidence>
<accession>A0ABT2UMU1</accession>
<dbReference type="PROSITE" id="PS00622">
    <property type="entry name" value="HTH_LUXR_1"/>
    <property type="match status" value="1"/>
</dbReference>
<keyword evidence="3" id="KW-0238">DNA-binding</keyword>
<evidence type="ECO:0000256" key="4">
    <source>
        <dbReference type="ARBA" id="ARBA00023163"/>
    </source>
</evidence>
<gene>
    <name evidence="8" type="ORF">OB236_27950</name>
</gene>
<dbReference type="InterPro" id="IPR011006">
    <property type="entry name" value="CheY-like_superfamily"/>
</dbReference>
<comment type="caution">
    <text evidence="8">The sequence shown here is derived from an EMBL/GenBank/DDBJ whole genome shotgun (WGS) entry which is preliminary data.</text>
</comment>
<dbReference type="Gene3D" id="3.40.50.2300">
    <property type="match status" value="1"/>
</dbReference>
<dbReference type="PANTHER" id="PTHR43214">
    <property type="entry name" value="TWO-COMPONENT RESPONSE REGULATOR"/>
    <property type="match status" value="1"/>
</dbReference>
<reference evidence="8 9" key="1">
    <citation type="submission" date="2022-09" db="EMBL/GenBank/DDBJ databases">
        <authorList>
            <person name="Han X.L."/>
            <person name="Wang Q."/>
            <person name="Lu T."/>
        </authorList>
    </citation>
    <scope>NUCLEOTIDE SEQUENCE [LARGE SCALE GENOMIC DNA]</scope>
    <source>
        <strain evidence="8 9">WQ 127069</strain>
    </source>
</reference>
<dbReference type="InterPro" id="IPR000792">
    <property type="entry name" value="Tscrpt_reg_LuxR_C"/>
</dbReference>
<dbReference type="InterPro" id="IPR016032">
    <property type="entry name" value="Sig_transdc_resp-reg_C-effctor"/>
</dbReference>
<dbReference type="PROSITE" id="PS50110">
    <property type="entry name" value="RESPONSE_REGULATORY"/>
    <property type="match status" value="1"/>
</dbReference>
<feature type="domain" description="Response regulatory" evidence="7">
    <location>
        <begin position="7"/>
        <end position="125"/>
    </location>
</feature>
<dbReference type="PROSITE" id="PS50043">
    <property type="entry name" value="HTH_LUXR_2"/>
    <property type="match status" value="1"/>
</dbReference>
<dbReference type="PANTHER" id="PTHR43214:SF37">
    <property type="entry name" value="TRANSCRIPTIONAL REGULATORY PROTEIN YDFI"/>
    <property type="match status" value="1"/>
</dbReference>
<evidence type="ECO:0000256" key="3">
    <source>
        <dbReference type="ARBA" id="ARBA00023125"/>
    </source>
</evidence>
<name>A0ABT2UMU1_9BACL</name>
<keyword evidence="2" id="KW-0805">Transcription regulation</keyword>
<evidence type="ECO:0000313" key="8">
    <source>
        <dbReference type="EMBL" id="MCU6795959.1"/>
    </source>
</evidence>
<dbReference type="InterPro" id="IPR039420">
    <property type="entry name" value="WalR-like"/>
</dbReference>
<dbReference type="SMART" id="SM00421">
    <property type="entry name" value="HTH_LUXR"/>
    <property type="match status" value="1"/>
</dbReference>
<dbReference type="CDD" id="cd06170">
    <property type="entry name" value="LuxR_C_like"/>
    <property type="match status" value="1"/>
</dbReference>
<feature type="domain" description="HTH luxR-type" evidence="6">
    <location>
        <begin position="162"/>
        <end position="227"/>
    </location>
</feature>
<dbReference type="SUPFAM" id="SSF46894">
    <property type="entry name" value="C-terminal effector domain of the bipartite response regulators"/>
    <property type="match status" value="1"/>
</dbReference>
<proteinExistence type="predicted"/>
<evidence type="ECO:0000256" key="5">
    <source>
        <dbReference type="PROSITE-ProRule" id="PRU00169"/>
    </source>
</evidence>
<evidence type="ECO:0000256" key="2">
    <source>
        <dbReference type="ARBA" id="ARBA00023015"/>
    </source>
</evidence>